<dbReference type="SMART" id="SM00612">
    <property type="entry name" value="Kelch"/>
    <property type="match status" value="5"/>
</dbReference>
<dbReference type="Pfam" id="PF07707">
    <property type="entry name" value="BACK"/>
    <property type="match status" value="1"/>
</dbReference>
<dbReference type="AlphaFoldDB" id="A0A0R3W752"/>
<evidence type="ECO:0000313" key="6">
    <source>
        <dbReference type="EMBL" id="VDK36100.1"/>
    </source>
</evidence>
<evidence type="ECO:0000256" key="1">
    <source>
        <dbReference type="ARBA" id="ARBA00022441"/>
    </source>
</evidence>
<dbReference type="WBParaSite" id="TASK_0000608001-mRNA-1">
    <property type="protein sequence ID" value="TASK_0000608001-mRNA-1"/>
    <property type="gene ID" value="TASK_0000608001"/>
</dbReference>
<proteinExistence type="predicted"/>
<dbReference type="Pfam" id="PF24981">
    <property type="entry name" value="Beta-prop_ATRN-LZTR1"/>
    <property type="match status" value="1"/>
</dbReference>
<dbReference type="Gene3D" id="2.120.10.80">
    <property type="entry name" value="Kelch-type beta propeller"/>
    <property type="match status" value="1"/>
</dbReference>
<dbReference type="InterPro" id="IPR056737">
    <property type="entry name" value="Beta-prop_ATRN-MKLN-like"/>
</dbReference>
<dbReference type="InterPro" id="IPR011705">
    <property type="entry name" value="BACK"/>
</dbReference>
<evidence type="ECO:0000256" key="3">
    <source>
        <dbReference type="SAM" id="MobiDB-lite"/>
    </source>
</evidence>
<evidence type="ECO:0000313" key="8">
    <source>
        <dbReference type="WBParaSite" id="TASK_0000608001-mRNA-1"/>
    </source>
</evidence>
<evidence type="ECO:0000259" key="5">
    <source>
        <dbReference type="Pfam" id="PF24981"/>
    </source>
</evidence>
<reference evidence="8" key="1">
    <citation type="submission" date="2017-02" db="UniProtKB">
        <authorList>
            <consortium name="WormBaseParasite"/>
        </authorList>
    </citation>
    <scope>IDENTIFICATION</scope>
</reference>
<reference evidence="6 7" key="2">
    <citation type="submission" date="2018-11" db="EMBL/GenBank/DDBJ databases">
        <authorList>
            <consortium name="Pathogen Informatics"/>
        </authorList>
    </citation>
    <scope>NUCLEOTIDE SEQUENCE [LARGE SCALE GENOMIC DNA]</scope>
</reference>
<feature type="domain" description="BACK" evidence="4">
    <location>
        <begin position="246"/>
        <end position="333"/>
    </location>
</feature>
<dbReference type="EMBL" id="UYRS01018467">
    <property type="protein sequence ID" value="VDK36100.1"/>
    <property type="molecule type" value="Genomic_DNA"/>
</dbReference>
<protein>
    <submittedName>
        <fullName evidence="8">BACK domain-containing protein</fullName>
    </submittedName>
</protein>
<dbReference type="InterPro" id="IPR015915">
    <property type="entry name" value="Kelch-typ_b-propeller"/>
</dbReference>
<evidence type="ECO:0000259" key="4">
    <source>
        <dbReference type="Pfam" id="PF07707"/>
    </source>
</evidence>
<dbReference type="OrthoDB" id="191037at2759"/>
<dbReference type="PANTHER" id="PTHR45632">
    <property type="entry name" value="LD33804P"/>
    <property type="match status" value="1"/>
</dbReference>
<name>A0A0R3W752_TAEAS</name>
<evidence type="ECO:0000256" key="2">
    <source>
        <dbReference type="ARBA" id="ARBA00022737"/>
    </source>
</evidence>
<keyword evidence="7" id="KW-1185">Reference proteome</keyword>
<organism evidence="8">
    <name type="scientific">Taenia asiatica</name>
    <name type="common">Asian tapeworm</name>
    <dbReference type="NCBI Taxonomy" id="60517"/>
    <lineage>
        <taxon>Eukaryota</taxon>
        <taxon>Metazoa</taxon>
        <taxon>Spiralia</taxon>
        <taxon>Lophotrochozoa</taxon>
        <taxon>Platyhelminthes</taxon>
        <taxon>Cestoda</taxon>
        <taxon>Eucestoda</taxon>
        <taxon>Cyclophyllidea</taxon>
        <taxon>Taeniidae</taxon>
        <taxon>Taenia</taxon>
    </lineage>
</organism>
<sequence>MDGDDTTTEWTPQAECGDRERWAECPSSSRELPANLLSGYKMQWALNRPLRLVSSRQFIYVNAYKLATQSLTFRQLIKEVDERQKRQRNRQIQQHRQREQSKEHLLLIDCHLITDVNDLAFAIHFCHLGQCQISATNIIERSETPPMKRRDKKSPEKEDVPGTASTVLLSSAQLHLTTTMAECSLTCGLRVANTYGIESLHKYCIAYLKANLNLNSCWTLWKTIFTAPNIPTGTTIHQIDEKAGHVLINFMHENFRKLAPSALSEGFARFSASELEFLLASDRLNVRAESEVVDMIEAWVSVQSENSDTLLKLTPHLIEHCVRLDQLEVGEINRLLKLPGMEMKRNHRATRTGNGVAQESLVSNPNSSHNHELRNRCVWMLQQLRRRLLRATRNLRSLSFRLGDQDKGIVENWSTLGPRVPHEAIIVFGGWENGQPSRNVRVLDSRQKKWKTYNTESESSLVLPHPLMSFGIANVDNQIIYIAGGESKSGHATQEVLRYELKSNSSSRGWKGCAPMHEVRRDLILVNLKDRMLYAIGGDNNRTVLDSVEALALEKSKSNGWVEVASMIIPRGAPAGDAVGSQIYVCGGYTESRMESLTNSCETYNPENNQWTMIQPMAQPRYYASAVCYQNHLYILGGGGDNSARMTTSVVALGYSSTVERYAPEEDVWELMPAIAERADFAACVHEDKIFCIGGGGEAFCTADIEYWQPWAGRIQRGDSDNNSEHPTNESAPLSEVENGIASLSSQLPARSLDGWHKETQLPTPLWGHRCVSIRGVDKVIQLLSGELNPNTNVTVPNGAPKSIALHRWKVKGNASNTVLAIVDAHESLPENGEKEKPEDGGEEKEKIEVRVGNRTMLVEY</sequence>
<gene>
    <name evidence="6" type="ORF">TASK_LOCUS6081</name>
</gene>
<keyword evidence="1" id="KW-0880">Kelch repeat</keyword>
<evidence type="ECO:0000313" key="7">
    <source>
        <dbReference type="Proteomes" id="UP000282613"/>
    </source>
</evidence>
<feature type="region of interest" description="Disordered" evidence="3">
    <location>
        <begin position="142"/>
        <end position="162"/>
    </location>
</feature>
<dbReference type="Proteomes" id="UP000282613">
    <property type="component" value="Unassembled WGS sequence"/>
</dbReference>
<feature type="region of interest" description="Disordered" evidence="3">
    <location>
        <begin position="826"/>
        <end position="847"/>
    </location>
</feature>
<dbReference type="InterPro" id="IPR006652">
    <property type="entry name" value="Kelch_1"/>
</dbReference>
<feature type="compositionally biased region" description="Basic and acidic residues" evidence="3">
    <location>
        <begin position="716"/>
        <end position="728"/>
    </location>
</feature>
<accession>A0A0R3W752</accession>
<dbReference type="Gene3D" id="1.25.40.420">
    <property type="match status" value="1"/>
</dbReference>
<dbReference type="STRING" id="60517.A0A0R3W752"/>
<feature type="compositionally biased region" description="Basic and acidic residues" evidence="3">
    <location>
        <begin position="142"/>
        <end position="160"/>
    </location>
</feature>
<feature type="region of interest" description="Disordered" evidence="3">
    <location>
        <begin position="716"/>
        <end position="738"/>
    </location>
</feature>
<dbReference type="SUPFAM" id="SSF117281">
    <property type="entry name" value="Kelch motif"/>
    <property type="match status" value="1"/>
</dbReference>
<dbReference type="PANTHER" id="PTHR45632:SF3">
    <property type="entry name" value="KELCH-LIKE PROTEIN 32"/>
    <property type="match status" value="1"/>
</dbReference>
<feature type="domain" description="Attractin/MKLN-like beta-propeller" evidence="5">
    <location>
        <begin position="426"/>
        <end position="695"/>
    </location>
</feature>
<keyword evidence="2" id="KW-0677">Repeat</keyword>